<dbReference type="SUPFAM" id="SSF56784">
    <property type="entry name" value="HAD-like"/>
    <property type="match status" value="1"/>
</dbReference>
<reference evidence="5" key="2">
    <citation type="submission" date="2019-07" db="EMBL/GenBank/DDBJ databases">
        <authorList>
            <person name="Seetharam A."/>
            <person name="Woodhouse M."/>
            <person name="Cannon E."/>
        </authorList>
    </citation>
    <scope>NUCLEOTIDE SEQUENCE [LARGE SCALE GENOMIC DNA]</scope>
    <source>
        <strain evidence="5">cv. B73</strain>
    </source>
</reference>
<keyword evidence="6" id="KW-1185">Reference proteome</keyword>
<dbReference type="InterPro" id="IPR003337">
    <property type="entry name" value="Trehalose_PPase"/>
</dbReference>
<feature type="compositionally biased region" description="Basic residues" evidence="4">
    <location>
        <begin position="327"/>
        <end position="352"/>
    </location>
</feature>
<reference evidence="5" key="3">
    <citation type="submission" date="2021-05" db="UniProtKB">
        <authorList>
            <consortium name="EnsemblPlants"/>
        </authorList>
    </citation>
    <scope>IDENTIFICATION</scope>
    <source>
        <strain evidence="5">cv. B73</strain>
    </source>
</reference>
<dbReference type="Pfam" id="PF02358">
    <property type="entry name" value="Trehalose_PPase"/>
    <property type="match status" value="1"/>
</dbReference>
<dbReference type="EnsemblPlants" id="Zm00001eb018720_T001">
    <property type="protein sequence ID" value="Zm00001eb018720_P001"/>
    <property type="gene ID" value="Zm00001eb018720"/>
</dbReference>
<accession>A0A804LL60</accession>
<evidence type="ECO:0008006" key="7">
    <source>
        <dbReference type="Google" id="ProtNLM"/>
    </source>
</evidence>
<evidence type="ECO:0000313" key="6">
    <source>
        <dbReference type="Proteomes" id="UP000007305"/>
    </source>
</evidence>
<feature type="compositionally biased region" description="Gly residues" evidence="4">
    <location>
        <begin position="221"/>
        <end position="231"/>
    </location>
</feature>
<dbReference type="OrthoDB" id="411251at2759"/>
<evidence type="ECO:0000256" key="4">
    <source>
        <dbReference type="SAM" id="MobiDB-lite"/>
    </source>
</evidence>
<comment type="catalytic activity">
    <reaction evidence="1">
        <text>alpha,alpha-trehalose 6-phosphate + H2O = alpha,alpha-trehalose + phosphate</text>
        <dbReference type="Rhea" id="RHEA:23420"/>
        <dbReference type="ChEBI" id="CHEBI:15377"/>
        <dbReference type="ChEBI" id="CHEBI:16551"/>
        <dbReference type="ChEBI" id="CHEBI:43474"/>
        <dbReference type="ChEBI" id="CHEBI:58429"/>
        <dbReference type="EC" id="3.1.3.12"/>
    </reaction>
</comment>
<dbReference type="PANTHER" id="PTHR43768">
    <property type="entry name" value="TREHALOSE 6-PHOSPHATE PHOSPHATASE"/>
    <property type="match status" value="1"/>
</dbReference>
<dbReference type="InterPro" id="IPR023214">
    <property type="entry name" value="HAD_sf"/>
</dbReference>
<dbReference type="InterPro" id="IPR044651">
    <property type="entry name" value="OTSB-like"/>
</dbReference>
<dbReference type="GO" id="GO:0005992">
    <property type="term" value="P:trehalose biosynthetic process"/>
    <property type="evidence" value="ECO:0007669"/>
    <property type="project" value="InterPro"/>
</dbReference>
<comment type="cofactor">
    <cofactor evidence="2">
        <name>a divalent metal cation</name>
        <dbReference type="ChEBI" id="CHEBI:60240"/>
    </cofactor>
</comment>
<evidence type="ECO:0000256" key="3">
    <source>
        <dbReference type="ARBA" id="ARBA00022801"/>
    </source>
</evidence>
<dbReference type="Gramene" id="Zm00001eb018720_T001">
    <property type="protein sequence ID" value="Zm00001eb018720_P001"/>
    <property type="gene ID" value="Zm00001eb018720"/>
</dbReference>
<dbReference type="AlphaFoldDB" id="A0A804LL60"/>
<evidence type="ECO:0000256" key="2">
    <source>
        <dbReference type="ARBA" id="ARBA00001968"/>
    </source>
</evidence>
<evidence type="ECO:0000256" key="1">
    <source>
        <dbReference type="ARBA" id="ARBA00000500"/>
    </source>
</evidence>
<dbReference type="InterPro" id="IPR036412">
    <property type="entry name" value="HAD-like_sf"/>
</dbReference>
<evidence type="ECO:0000313" key="5">
    <source>
        <dbReference type="EnsemblPlants" id="Zm00001eb018720_P001"/>
    </source>
</evidence>
<feature type="compositionally biased region" description="Low complexity" evidence="4">
    <location>
        <begin position="265"/>
        <end position="274"/>
    </location>
</feature>
<dbReference type="RefSeq" id="XP_020403315.1">
    <property type="nucleotide sequence ID" value="XM_020547726.3"/>
</dbReference>
<dbReference type="GeneID" id="100273093"/>
<sequence length="413" mass="44334">MTKHGVVIGPEDVAAARHFSFPPPRTAAGGESCRKLAAQVDLGPAVVGSWLDSMKASSPRHRLMAPVPGAADAEHDDWMERHPSALDRFDALAAAAKGKQVAVFLDYDGTLSPIVEDPDRAVMTDEMRDAVRGVAARFPTAIVSGRCRDKVFSFVRLAELYYAGSHGMDIRGPTADANHHHGNGKVYRRTTFPNLHHHHRLFVFPPSSHSRKLTVRPCNAPGGGGGGGGALPAGERVPAGDAGGVRGAGGQGGARHPGRQGGGQQVLPVGPLPLRGGGVLGRALRAGPRRAEGPPGPAPHPGPQGAGGPPHDPLGQGQGAGVPAPRPRLRRRRRPRRRLPHLRRRRPHRRGRLQGAARARARRRDPRVQVPQGHQRVLHATRPRRGQGVPAQARRRQRRQLMIRPAIRFPFPP</sequence>
<dbReference type="PANTHER" id="PTHR43768:SF56">
    <property type="entry name" value="TREHALOSE-PHOSPHATE PHOSPHATASE 9-RELATED"/>
    <property type="match status" value="1"/>
</dbReference>
<reference evidence="6" key="1">
    <citation type="submission" date="2015-12" db="EMBL/GenBank/DDBJ databases">
        <title>Update maize B73 reference genome by single molecule sequencing technologies.</title>
        <authorList>
            <consortium name="Maize Genome Sequencing Project"/>
            <person name="Ware D."/>
        </authorList>
    </citation>
    <scope>NUCLEOTIDE SEQUENCE [LARGE SCALE GENOMIC DNA]</scope>
    <source>
        <strain evidence="6">cv. B73</strain>
    </source>
</reference>
<name>A0A804LL60_MAIZE</name>
<proteinExistence type="predicted"/>
<feature type="region of interest" description="Disordered" evidence="4">
    <location>
        <begin position="216"/>
        <end position="397"/>
    </location>
</feature>
<gene>
    <name evidence="5" type="primary">LOC100273093</name>
</gene>
<feature type="compositionally biased region" description="Gly residues" evidence="4">
    <location>
        <begin position="241"/>
        <end position="264"/>
    </location>
</feature>
<dbReference type="GO" id="GO:0004805">
    <property type="term" value="F:trehalose-phosphatase activity"/>
    <property type="evidence" value="ECO:0007669"/>
    <property type="project" value="UniProtKB-EC"/>
</dbReference>
<dbReference type="Proteomes" id="UP000007305">
    <property type="component" value="Chromosome 1"/>
</dbReference>
<protein>
    <recommendedName>
        <fullName evidence="7">Trehalose 6-phosphate phosphatase</fullName>
    </recommendedName>
</protein>
<organism evidence="5 6">
    <name type="scientific">Zea mays</name>
    <name type="common">Maize</name>
    <dbReference type="NCBI Taxonomy" id="4577"/>
    <lineage>
        <taxon>Eukaryota</taxon>
        <taxon>Viridiplantae</taxon>
        <taxon>Streptophyta</taxon>
        <taxon>Embryophyta</taxon>
        <taxon>Tracheophyta</taxon>
        <taxon>Spermatophyta</taxon>
        <taxon>Magnoliopsida</taxon>
        <taxon>Liliopsida</taxon>
        <taxon>Poales</taxon>
        <taxon>Poaceae</taxon>
        <taxon>PACMAD clade</taxon>
        <taxon>Panicoideae</taxon>
        <taxon>Andropogonodae</taxon>
        <taxon>Andropogoneae</taxon>
        <taxon>Tripsacinae</taxon>
        <taxon>Zea</taxon>
    </lineage>
</organism>
<keyword evidence="3" id="KW-0378">Hydrolase</keyword>
<feature type="compositionally biased region" description="Basic residues" evidence="4">
    <location>
        <begin position="376"/>
        <end position="385"/>
    </location>
</feature>
<dbReference type="Gene3D" id="3.40.50.1000">
    <property type="entry name" value="HAD superfamily/HAD-like"/>
    <property type="match status" value="1"/>
</dbReference>